<feature type="domain" description="VOC" evidence="3">
    <location>
        <begin position="7"/>
        <end position="138"/>
    </location>
</feature>
<proteinExistence type="inferred from homology"/>
<evidence type="ECO:0000313" key="7">
    <source>
        <dbReference type="Proteomes" id="UP000234197"/>
    </source>
</evidence>
<dbReference type="RefSeq" id="WP_004696488.1">
    <property type="nucleotide sequence ID" value="NZ_AP031417.1"/>
</dbReference>
<dbReference type="PANTHER" id="PTHR43048:SF3">
    <property type="entry name" value="METHYLMALONYL-COA EPIMERASE, MITOCHONDRIAL"/>
    <property type="match status" value="1"/>
</dbReference>
<gene>
    <name evidence="4" type="primary">mce</name>
    <name evidence="5" type="ORF">CYJ21_006485</name>
    <name evidence="4" type="ORF">KHZ90_00270</name>
    <name evidence="6" type="ORF">RDV51_02755</name>
</gene>
<dbReference type="CDD" id="cd07249">
    <property type="entry name" value="MMCE"/>
    <property type="match status" value="1"/>
</dbReference>
<dbReference type="NCBIfam" id="TIGR03081">
    <property type="entry name" value="metmalonyl_epim"/>
    <property type="match status" value="1"/>
</dbReference>
<reference evidence="5 7" key="5">
    <citation type="submission" date="2024-04" db="EMBL/GenBank/DDBJ databases">
        <title>Na.</title>
        <authorList>
            <person name="Choi B."/>
        </authorList>
    </citation>
    <scope>NUCLEOTIDE SEQUENCE [LARGE SCALE GENOMIC DNA]</scope>
    <source>
        <strain evidence="5 7">UMB0138</strain>
    </source>
</reference>
<dbReference type="Pfam" id="PF13669">
    <property type="entry name" value="Glyoxalase_4"/>
    <property type="match status" value="1"/>
</dbReference>
<dbReference type="Proteomes" id="UP000778864">
    <property type="component" value="Unassembled WGS sequence"/>
</dbReference>
<reference evidence="6" key="4">
    <citation type="submission" date="2023-08" db="EMBL/GenBank/DDBJ databases">
        <title>Veillonella_parvula_DSM 2007_complete_genome_hifiasm_Zymo_Research_D6332.</title>
        <authorList>
            <person name="Damerum A."/>
        </authorList>
    </citation>
    <scope>NUCLEOTIDE SEQUENCE</scope>
    <source>
        <strain evidence="6">DSM 2007</strain>
    </source>
</reference>
<dbReference type="EMBL" id="JAGZMU010000001">
    <property type="protein sequence ID" value="MBS4892196.1"/>
    <property type="molecule type" value="Genomic_DNA"/>
</dbReference>
<dbReference type="InterPro" id="IPR051785">
    <property type="entry name" value="MMCE/EMCE_epimerase"/>
</dbReference>
<dbReference type="EMBL" id="CP133463">
    <property type="protein sequence ID" value="WMS20272.1"/>
    <property type="molecule type" value="Genomic_DNA"/>
</dbReference>
<reference evidence="4" key="3">
    <citation type="submission" date="2021-02" db="EMBL/GenBank/DDBJ databases">
        <title>Infant gut strain persistence is associated with maternal origin, phylogeny, and functional potential including surface adhesion and iron acquisition.</title>
        <authorList>
            <person name="Lou Y.C."/>
        </authorList>
    </citation>
    <scope>NUCLEOTIDE SEQUENCE</scope>
    <source>
        <strain evidence="4">L3_108_031G1_dasL3_108_031G1_concoct_20</strain>
    </source>
</reference>
<evidence type="ECO:0000313" key="8">
    <source>
        <dbReference type="Proteomes" id="UP000778864"/>
    </source>
</evidence>
<dbReference type="GO" id="GO:0046872">
    <property type="term" value="F:metal ion binding"/>
    <property type="evidence" value="ECO:0007669"/>
    <property type="project" value="UniProtKB-KW"/>
</dbReference>
<dbReference type="Proteomes" id="UP000234197">
    <property type="component" value="Unassembled WGS sequence"/>
</dbReference>
<dbReference type="STRING" id="29466.GCA_002005185_01896"/>
<dbReference type="PROSITE" id="PS51819">
    <property type="entry name" value="VOC"/>
    <property type="match status" value="1"/>
</dbReference>
<evidence type="ECO:0000256" key="1">
    <source>
        <dbReference type="ARBA" id="ARBA00009308"/>
    </source>
</evidence>
<evidence type="ECO:0000313" key="5">
    <source>
        <dbReference type="EMBL" id="MEO9178594.1"/>
    </source>
</evidence>
<dbReference type="GO" id="GO:0004493">
    <property type="term" value="F:methylmalonyl-CoA epimerase activity"/>
    <property type="evidence" value="ECO:0007669"/>
    <property type="project" value="UniProtKB-EC"/>
</dbReference>
<dbReference type="GeneID" id="86058899"/>
<reference evidence="7" key="1">
    <citation type="submission" date="2017-12" db="EMBL/GenBank/DDBJ databases">
        <title>Phylogenetic diversity of female urinary microbiome.</title>
        <authorList>
            <person name="Thomas-White K."/>
            <person name="Wolfe A.J."/>
        </authorList>
    </citation>
    <scope>NUCLEOTIDE SEQUENCE [LARGE SCALE GENOMIC DNA]</scope>
    <source>
        <strain evidence="7">UMB0138</strain>
    </source>
</reference>
<evidence type="ECO:0000256" key="2">
    <source>
        <dbReference type="ARBA" id="ARBA00022723"/>
    </source>
</evidence>
<dbReference type="EMBL" id="PKMC02000007">
    <property type="protein sequence ID" value="MEO9178594.1"/>
    <property type="molecule type" value="Genomic_DNA"/>
</dbReference>
<evidence type="ECO:0000313" key="6">
    <source>
        <dbReference type="EMBL" id="WMS20272.1"/>
    </source>
</evidence>
<name>A0A134C212_VEIPA</name>
<organism evidence="4 8">
    <name type="scientific">Veillonella parvula</name>
    <name type="common">Staphylococcus parvulus</name>
    <dbReference type="NCBI Taxonomy" id="29466"/>
    <lineage>
        <taxon>Bacteria</taxon>
        <taxon>Bacillati</taxon>
        <taxon>Bacillota</taxon>
        <taxon>Negativicutes</taxon>
        <taxon>Veillonellales</taxon>
        <taxon>Veillonellaceae</taxon>
        <taxon>Veillonella</taxon>
    </lineage>
</organism>
<dbReference type="InterPro" id="IPR017515">
    <property type="entry name" value="MeMalonyl-CoA_epimerase"/>
</dbReference>
<comment type="similarity">
    <text evidence="1">Belongs to the methylmalonyl-CoA epimerase family.</text>
</comment>
<dbReference type="OMA" id="IHHICYE"/>
<keyword evidence="2" id="KW-0479">Metal-binding</keyword>
<dbReference type="SUPFAM" id="SSF54593">
    <property type="entry name" value="Glyoxalase/Bleomycin resistance protein/Dihydroxybiphenyl dioxygenase"/>
    <property type="match status" value="1"/>
</dbReference>
<dbReference type="GO" id="GO:0046491">
    <property type="term" value="P:L-methylmalonyl-CoA metabolic process"/>
    <property type="evidence" value="ECO:0007669"/>
    <property type="project" value="TreeGrafter"/>
</dbReference>
<sequence>MAFKVLQVDHIGIGVNDLAATKEFYKNALGIEHLPEDEIVEEQKVKVSFFPCGDAELEFLETTTPDGPIGKFIEKNGGRDGIQHVALRVDNIENAIADLMAKGVRMIDEKPRYGAGGSSIAFLHPKATGGVLLELCQRMK</sequence>
<accession>A0A134C212</accession>
<dbReference type="InterPro" id="IPR037523">
    <property type="entry name" value="VOC_core"/>
</dbReference>
<keyword evidence="4" id="KW-0413">Isomerase</keyword>
<evidence type="ECO:0000313" key="4">
    <source>
        <dbReference type="EMBL" id="MBS4892196.1"/>
    </source>
</evidence>
<dbReference type="Gene3D" id="3.10.180.10">
    <property type="entry name" value="2,3-Dihydroxybiphenyl 1,2-Dioxygenase, domain 1"/>
    <property type="match status" value="1"/>
</dbReference>
<dbReference type="Proteomes" id="UP001228955">
    <property type="component" value="Chromosome"/>
</dbReference>
<reference evidence="5" key="2">
    <citation type="submission" date="2017-12" db="EMBL/GenBank/DDBJ databases">
        <authorList>
            <person name="Thomas-White K."/>
            <person name="Wolfe A.J."/>
        </authorList>
    </citation>
    <scope>NUCLEOTIDE SEQUENCE</scope>
    <source>
        <strain evidence="5">UMB0138</strain>
    </source>
</reference>
<dbReference type="EC" id="5.1.99.1" evidence="4"/>
<keyword evidence="7" id="KW-1185">Reference proteome</keyword>
<protein>
    <submittedName>
        <fullName evidence="4">Methylmalonyl-CoA epimerase</fullName>
        <ecNumber evidence="4">5.1.99.1</ecNumber>
    </submittedName>
</protein>
<dbReference type="AlphaFoldDB" id="A0A134C212"/>
<dbReference type="PANTHER" id="PTHR43048">
    <property type="entry name" value="METHYLMALONYL-COA EPIMERASE"/>
    <property type="match status" value="1"/>
</dbReference>
<evidence type="ECO:0000259" key="3">
    <source>
        <dbReference type="PROSITE" id="PS51819"/>
    </source>
</evidence>
<dbReference type="InterPro" id="IPR029068">
    <property type="entry name" value="Glyas_Bleomycin-R_OHBP_Dase"/>
</dbReference>